<dbReference type="EMBL" id="JACHNH010000001">
    <property type="protein sequence ID" value="MBB4766288.1"/>
    <property type="molecule type" value="Genomic_DNA"/>
</dbReference>
<proteinExistence type="predicted"/>
<accession>A0A7W7I4H1</accession>
<comment type="caution">
    <text evidence="2">The sequence shown here is derived from an EMBL/GenBank/DDBJ whole genome shotgun (WGS) entry which is preliminary data.</text>
</comment>
<keyword evidence="2" id="KW-0238">DNA-binding</keyword>
<dbReference type="InterPro" id="IPR036894">
    <property type="entry name" value="YbaB-like_sf"/>
</dbReference>
<keyword evidence="3" id="KW-1185">Reference proteome</keyword>
<reference evidence="2 3" key="1">
    <citation type="submission" date="2020-08" db="EMBL/GenBank/DDBJ databases">
        <title>Sequencing the genomes of 1000 actinobacteria strains.</title>
        <authorList>
            <person name="Klenk H.-P."/>
        </authorList>
    </citation>
    <scope>NUCLEOTIDE SEQUENCE [LARGE SCALE GENOMIC DNA]</scope>
    <source>
        <strain evidence="2 3">DSM 43149</strain>
    </source>
</reference>
<dbReference type="SUPFAM" id="SSF82607">
    <property type="entry name" value="YbaB-like"/>
    <property type="match status" value="1"/>
</dbReference>
<evidence type="ECO:0000313" key="3">
    <source>
        <dbReference type="Proteomes" id="UP000578112"/>
    </source>
</evidence>
<dbReference type="RefSeq" id="WP_184997424.1">
    <property type="nucleotide sequence ID" value="NZ_BOMK01000044.1"/>
</dbReference>
<evidence type="ECO:0000313" key="2">
    <source>
        <dbReference type="EMBL" id="MBB4766288.1"/>
    </source>
</evidence>
<dbReference type="Pfam" id="PF02575">
    <property type="entry name" value="YbaB_DNA_bd"/>
    <property type="match status" value="1"/>
</dbReference>
<dbReference type="Proteomes" id="UP000578112">
    <property type="component" value="Unassembled WGS sequence"/>
</dbReference>
<dbReference type="AlphaFoldDB" id="A0A7W7I4H1"/>
<evidence type="ECO:0000256" key="1">
    <source>
        <dbReference type="SAM" id="MobiDB-lite"/>
    </source>
</evidence>
<organism evidence="2 3">
    <name type="scientific">Actinoplanes digitatis</name>
    <dbReference type="NCBI Taxonomy" id="1868"/>
    <lineage>
        <taxon>Bacteria</taxon>
        <taxon>Bacillati</taxon>
        <taxon>Actinomycetota</taxon>
        <taxon>Actinomycetes</taxon>
        <taxon>Micromonosporales</taxon>
        <taxon>Micromonosporaceae</taxon>
        <taxon>Actinoplanes</taxon>
    </lineage>
</organism>
<name>A0A7W7I4H1_9ACTN</name>
<feature type="compositionally biased region" description="Gly residues" evidence="1">
    <location>
        <begin position="127"/>
        <end position="137"/>
    </location>
</feature>
<dbReference type="Gene3D" id="3.30.1310.10">
    <property type="entry name" value="Nucleoid-associated protein YbaB-like domain"/>
    <property type="match status" value="1"/>
</dbReference>
<dbReference type="GO" id="GO:0003677">
    <property type="term" value="F:DNA binding"/>
    <property type="evidence" value="ECO:0007669"/>
    <property type="project" value="UniProtKB-KW"/>
</dbReference>
<dbReference type="InterPro" id="IPR004401">
    <property type="entry name" value="YbaB/EbfC"/>
</dbReference>
<sequence length="137" mass="14456">MDEGGILGPDGARDYLRGWQGRVDRMAVDARAVSERLGNLRVTAEDANGIAEVTIDSTGALVDIRFSERIQHAQPDVVSRAVLNAVREARSSAADRSRQIVLDIMGGESAAGRAIADRMAEQLRGPDSGGAGRGVEG</sequence>
<feature type="region of interest" description="Disordered" evidence="1">
    <location>
        <begin position="118"/>
        <end position="137"/>
    </location>
</feature>
<protein>
    <submittedName>
        <fullName evidence="2">DNA-binding protein YbaB</fullName>
    </submittedName>
</protein>
<gene>
    <name evidence="2" type="ORF">BJ971_006844</name>
</gene>